<organism evidence="1 2">
    <name type="scientific">Orbilia oligospora</name>
    <name type="common">Nematode-trapping fungus</name>
    <name type="synonym">Arthrobotrys oligospora</name>
    <dbReference type="NCBI Taxonomy" id="2813651"/>
    <lineage>
        <taxon>Eukaryota</taxon>
        <taxon>Fungi</taxon>
        <taxon>Dikarya</taxon>
        <taxon>Ascomycota</taxon>
        <taxon>Pezizomycotina</taxon>
        <taxon>Orbiliomycetes</taxon>
        <taxon>Orbiliales</taxon>
        <taxon>Orbiliaceae</taxon>
        <taxon>Orbilia</taxon>
    </lineage>
</organism>
<dbReference type="Proteomes" id="UP000474640">
    <property type="component" value="Unassembled WGS sequence"/>
</dbReference>
<gene>
    <name evidence="1" type="ORF">TWF970_008719</name>
</gene>
<sequence>MRGPMKSHQFQFWWCYFQVSEKEPDLSSRTRRRKVDDIDMITSSNTFFRAILKVFSASICAPMIEYQILSNLTNYRHPYGDS</sequence>
<name>A0A7C8RLM4_ORBOL</name>
<evidence type="ECO:0000313" key="2">
    <source>
        <dbReference type="Proteomes" id="UP000474640"/>
    </source>
</evidence>
<accession>A0A7C8RLM4</accession>
<proteinExistence type="predicted"/>
<comment type="caution">
    <text evidence="1">The sequence shown here is derived from an EMBL/GenBank/DDBJ whole genome shotgun (WGS) entry which is preliminary data.</text>
</comment>
<dbReference type="EMBL" id="JAABOJ010000005">
    <property type="protein sequence ID" value="KAF3286886.1"/>
    <property type="molecule type" value="Genomic_DNA"/>
</dbReference>
<reference evidence="1 2" key="1">
    <citation type="submission" date="2020-01" db="EMBL/GenBank/DDBJ databases">
        <authorList>
            <person name="Palmer J.M."/>
        </authorList>
    </citation>
    <scope>NUCLEOTIDE SEQUENCE [LARGE SCALE GENOMIC DNA]</scope>
    <source>
        <strain evidence="1 2">TWF970</strain>
    </source>
</reference>
<evidence type="ECO:0000313" key="1">
    <source>
        <dbReference type="EMBL" id="KAF3286886.1"/>
    </source>
</evidence>
<protein>
    <submittedName>
        <fullName evidence="1">Uncharacterized protein</fullName>
    </submittedName>
</protein>
<dbReference type="AlphaFoldDB" id="A0A7C8RLM4"/>